<evidence type="ECO:0000313" key="3">
    <source>
        <dbReference type="Proteomes" id="UP001497482"/>
    </source>
</evidence>
<evidence type="ECO:0000313" key="2">
    <source>
        <dbReference type="EMBL" id="CAL1594031.1"/>
    </source>
</evidence>
<dbReference type="AlphaFoldDB" id="A0AAV2KVF7"/>
<organism evidence="2 3">
    <name type="scientific">Knipowitschia caucasica</name>
    <name type="common">Caucasian dwarf goby</name>
    <name type="synonym">Pomatoschistus caucasicus</name>
    <dbReference type="NCBI Taxonomy" id="637954"/>
    <lineage>
        <taxon>Eukaryota</taxon>
        <taxon>Metazoa</taxon>
        <taxon>Chordata</taxon>
        <taxon>Craniata</taxon>
        <taxon>Vertebrata</taxon>
        <taxon>Euteleostomi</taxon>
        <taxon>Actinopterygii</taxon>
        <taxon>Neopterygii</taxon>
        <taxon>Teleostei</taxon>
        <taxon>Neoteleostei</taxon>
        <taxon>Acanthomorphata</taxon>
        <taxon>Gobiaria</taxon>
        <taxon>Gobiiformes</taxon>
        <taxon>Gobioidei</taxon>
        <taxon>Gobiidae</taxon>
        <taxon>Gobiinae</taxon>
        <taxon>Knipowitschia</taxon>
    </lineage>
</organism>
<feature type="compositionally biased region" description="Low complexity" evidence="1">
    <location>
        <begin position="55"/>
        <end position="66"/>
    </location>
</feature>
<sequence length="66" mass="7214">MTSRYTDVRALRPYLKYKYTHNAPLSFSRIAASRIPLPARSPSAAVQTQTPHANTGVLTLTTGTPV</sequence>
<dbReference type="EMBL" id="OZ035824">
    <property type="protein sequence ID" value="CAL1594031.1"/>
    <property type="molecule type" value="Genomic_DNA"/>
</dbReference>
<evidence type="ECO:0000256" key="1">
    <source>
        <dbReference type="SAM" id="MobiDB-lite"/>
    </source>
</evidence>
<gene>
    <name evidence="2" type="ORF">KC01_LOCUS23029</name>
</gene>
<proteinExistence type="predicted"/>
<accession>A0AAV2KVF7</accession>
<name>A0AAV2KVF7_KNICA</name>
<dbReference type="Proteomes" id="UP001497482">
    <property type="component" value="Chromosome 2"/>
</dbReference>
<feature type="region of interest" description="Disordered" evidence="1">
    <location>
        <begin position="41"/>
        <end position="66"/>
    </location>
</feature>
<reference evidence="2 3" key="1">
    <citation type="submission" date="2024-04" db="EMBL/GenBank/DDBJ databases">
        <authorList>
            <person name="Waldvogel A.-M."/>
            <person name="Schoenle A."/>
        </authorList>
    </citation>
    <scope>NUCLEOTIDE SEQUENCE [LARGE SCALE GENOMIC DNA]</scope>
</reference>
<keyword evidence="3" id="KW-1185">Reference proteome</keyword>
<protein>
    <submittedName>
        <fullName evidence="2">Uncharacterized protein</fullName>
    </submittedName>
</protein>
<feature type="compositionally biased region" description="Polar residues" evidence="1">
    <location>
        <begin position="44"/>
        <end position="53"/>
    </location>
</feature>